<organism evidence="3 4">
    <name type="scientific">Coccidioides posadasii RMSCC 3488</name>
    <dbReference type="NCBI Taxonomy" id="454284"/>
    <lineage>
        <taxon>Eukaryota</taxon>
        <taxon>Fungi</taxon>
        <taxon>Dikarya</taxon>
        <taxon>Ascomycota</taxon>
        <taxon>Pezizomycotina</taxon>
        <taxon>Eurotiomycetes</taxon>
        <taxon>Eurotiomycetidae</taxon>
        <taxon>Onygenales</taxon>
        <taxon>Onygenaceae</taxon>
        <taxon>Coccidioides</taxon>
    </lineage>
</organism>
<protein>
    <recommendedName>
        <fullName evidence="2">F-box domain-containing protein</fullName>
    </recommendedName>
</protein>
<reference evidence="3 4" key="1">
    <citation type="submission" date="2007-06" db="EMBL/GenBank/DDBJ databases">
        <title>The Genome Sequence of Coccidioides posadasii RMSCC_3488.</title>
        <authorList>
            <consortium name="Coccidioides Genome Resources Consortium"/>
            <consortium name="The Broad Institute Genome Sequencing Platform"/>
            <person name="Henn M.R."/>
            <person name="Sykes S."/>
            <person name="Young S."/>
            <person name="Jaffe D."/>
            <person name="Berlin A."/>
            <person name="Alvarez P."/>
            <person name="Butler J."/>
            <person name="Gnerre S."/>
            <person name="Grabherr M."/>
            <person name="Mauceli E."/>
            <person name="Brockman W."/>
            <person name="Kodira C."/>
            <person name="Alvarado L."/>
            <person name="Zeng Q."/>
            <person name="Crawford M."/>
            <person name="Antoine C."/>
            <person name="Devon K."/>
            <person name="Galgiani J."/>
            <person name="Orsborn K."/>
            <person name="Lewis M.L."/>
            <person name="Nusbaum C."/>
            <person name="Galagan J."/>
            <person name="Birren B."/>
        </authorList>
    </citation>
    <scope>NUCLEOTIDE SEQUENCE [LARGE SCALE GENOMIC DNA]</scope>
    <source>
        <strain evidence="3 4">RMSCC 3488</strain>
    </source>
</reference>
<feature type="domain" description="F-box" evidence="2">
    <location>
        <begin position="105"/>
        <end position="128"/>
    </location>
</feature>
<dbReference type="EMBL" id="DS268113">
    <property type="protein sequence ID" value="KMM71151.1"/>
    <property type="molecule type" value="Genomic_DNA"/>
</dbReference>
<gene>
    <name evidence="3" type="ORF">CPAG_07458</name>
</gene>
<evidence type="ECO:0000259" key="2">
    <source>
        <dbReference type="PROSITE" id="PS50181"/>
    </source>
</evidence>
<dbReference type="Proteomes" id="UP000054567">
    <property type="component" value="Unassembled WGS sequence"/>
</dbReference>
<dbReference type="AlphaFoldDB" id="A0A0J6FDI8"/>
<evidence type="ECO:0000313" key="4">
    <source>
        <dbReference type="Proteomes" id="UP000054567"/>
    </source>
</evidence>
<sequence length="128" mass="14011">MGQYFHVIAPKLREKADWGWKLGEILFDGTPASLVYLFARPIIPPTFTGHCCTPDSESLSKTMTSSATINAPSKKRARDPDQLAGGENYIIEEACTQPAKRSCSSSHLLTLPAEVHLSVLRLLNVADL</sequence>
<evidence type="ECO:0000313" key="3">
    <source>
        <dbReference type="EMBL" id="KMM71151.1"/>
    </source>
</evidence>
<reference evidence="4" key="2">
    <citation type="journal article" date="2009" name="Genome Res.">
        <title>Comparative genomic analyses of the human fungal pathogens Coccidioides and their relatives.</title>
        <authorList>
            <person name="Sharpton T.J."/>
            <person name="Stajich J.E."/>
            <person name="Rounsley S.D."/>
            <person name="Gardner M.J."/>
            <person name="Wortman J.R."/>
            <person name="Jordar V.S."/>
            <person name="Maiti R."/>
            <person name="Kodira C.D."/>
            <person name="Neafsey D.E."/>
            <person name="Zeng Q."/>
            <person name="Hung C.-Y."/>
            <person name="McMahan C."/>
            <person name="Muszewska A."/>
            <person name="Grynberg M."/>
            <person name="Mandel M.A."/>
            <person name="Kellner E.M."/>
            <person name="Barker B.M."/>
            <person name="Galgiani J.N."/>
            <person name="Orbach M.J."/>
            <person name="Kirkland T.N."/>
            <person name="Cole G.T."/>
            <person name="Henn M.R."/>
            <person name="Birren B.W."/>
            <person name="Taylor J.W."/>
        </authorList>
    </citation>
    <scope>NUCLEOTIDE SEQUENCE [LARGE SCALE GENOMIC DNA]</scope>
    <source>
        <strain evidence="4">RMSCC 3488</strain>
    </source>
</reference>
<evidence type="ECO:0000256" key="1">
    <source>
        <dbReference type="SAM" id="MobiDB-lite"/>
    </source>
</evidence>
<feature type="compositionally biased region" description="Polar residues" evidence="1">
    <location>
        <begin position="56"/>
        <end position="71"/>
    </location>
</feature>
<dbReference type="PROSITE" id="PS50181">
    <property type="entry name" value="FBOX"/>
    <property type="match status" value="1"/>
</dbReference>
<reference evidence="4" key="3">
    <citation type="journal article" date="2010" name="Genome Res.">
        <title>Population genomic sequencing of Coccidioides fungi reveals recent hybridization and transposon control.</title>
        <authorList>
            <person name="Neafsey D.E."/>
            <person name="Barker B.M."/>
            <person name="Sharpton T.J."/>
            <person name="Stajich J.E."/>
            <person name="Park D.J."/>
            <person name="Whiston E."/>
            <person name="Hung C.-Y."/>
            <person name="McMahan C."/>
            <person name="White J."/>
            <person name="Sykes S."/>
            <person name="Heiman D."/>
            <person name="Young S."/>
            <person name="Zeng Q."/>
            <person name="Abouelleil A."/>
            <person name="Aftuck L."/>
            <person name="Bessette D."/>
            <person name="Brown A."/>
            <person name="FitzGerald M."/>
            <person name="Lui A."/>
            <person name="Macdonald J.P."/>
            <person name="Priest M."/>
            <person name="Orbach M.J."/>
            <person name="Galgiani J.N."/>
            <person name="Kirkland T.N."/>
            <person name="Cole G.T."/>
            <person name="Birren B.W."/>
            <person name="Henn M.R."/>
            <person name="Taylor J.W."/>
            <person name="Rounsley S.D."/>
        </authorList>
    </citation>
    <scope>NUCLEOTIDE SEQUENCE [LARGE SCALE GENOMIC DNA]</scope>
    <source>
        <strain evidence="4">RMSCC 3488</strain>
    </source>
</reference>
<feature type="region of interest" description="Disordered" evidence="1">
    <location>
        <begin position="56"/>
        <end position="81"/>
    </location>
</feature>
<proteinExistence type="predicted"/>
<accession>A0A0J6FDI8</accession>
<dbReference type="VEuPathDB" id="FungiDB:CPAG_07458"/>
<dbReference type="InterPro" id="IPR001810">
    <property type="entry name" value="F-box_dom"/>
</dbReference>
<name>A0A0J6FDI8_COCPO</name>